<evidence type="ECO:0000256" key="1">
    <source>
        <dbReference type="ARBA" id="ARBA00004141"/>
    </source>
</evidence>
<dbReference type="SUPFAM" id="SSF103473">
    <property type="entry name" value="MFS general substrate transporter"/>
    <property type="match status" value="1"/>
</dbReference>
<dbReference type="InterPro" id="IPR036259">
    <property type="entry name" value="MFS_trans_sf"/>
</dbReference>
<dbReference type="InterPro" id="IPR020846">
    <property type="entry name" value="MFS_dom"/>
</dbReference>
<keyword evidence="2" id="KW-1015">Disulfide bond</keyword>
<evidence type="ECO:0000256" key="3">
    <source>
        <dbReference type="SAM" id="MobiDB-lite"/>
    </source>
</evidence>
<feature type="region of interest" description="Disordered" evidence="3">
    <location>
        <begin position="170"/>
        <end position="217"/>
    </location>
</feature>
<dbReference type="GO" id="GO:0043252">
    <property type="term" value="P:sodium-independent organic anion transport"/>
    <property type="evidence" value="ECO:0007669"/>
    <property type="project" value="TreeGrafter"/>
</dbReference>
<comment type="caution">
    <text evidence="6">The sequence shown here is derived from an EMBL/GenBank/DDBJ whole genome shotgun (WGS) entry which is preliminary data.</text>
</comment>
<feature type="compositionally biased region" description="Low complexity" evidence="3">
    <location>
        <begin position="199"/>
        <end position="212"/>
    </location>
</feature>
<feature type="transmembrane region" description="Helical" evidence="4">
    <location>
        <begin position="386"/>
        <end position="408"/>
    </location>
</feature>
<dbReference type="AlphaFoldDB" id="A0A9J6G483"/>
<dbReference type="VEuPathDB" id="VectorBase:HLOH_059041"/>
<dbReference type="Gene3D" id="1.20.1250.20">
    <property type="entry name" value="MFS general substrate transporter like domains"/>
    <property type="match status" value="1"/>
</dbReference>
<dbReference type="GO" id="GO:0015347">
    <property type="term" value="F:sodium-independent organic anion transmembrane transporter activity"/>
    <property type="evidence" value="ECO:0007669"/>
    <property type="project" value="TreeGrafter"/>
</dbReference>
<gene>
    <name evidence="6" type="ORF">HPB48_004967</name>
</gene>
<evidence type="ECO:0000313" key="7">
    <source>
        <dbReference type="Proteomes" id="UP000821853"/>
    </source>
</evidence>
<feature type="region of interest" description="Disordered" evidence="3">
    <location>
        <begin position="1"/>
        <end position="59"/>
    </location>
</feature>
<protein>
    <recommendedName>
        <fullName evidence="5">Major facilitator superfamily (MFS) profile domain-containing protein</fullName>
    </recommendedName>
</protein>
<dbReference type="PANTHER" id="PTHR11388">
    <property type="entry name" value="ORGANIC ANION TRANSPORTER"/>
    <property type="match status" value="1"/>
</dbReference>
<feature type="domain" description="Major facilitator superfamily (MFS) profile" evidence="5">
    <location>
        <begin position="348"/>
        <end position="523"/>
    </location>
</feature>
<dbReference type="OrthoDB" id="5062115at2759"/>
<keyword evidence="4" id="KW-1133">Transmembrane helix</keyword>
<dbReference type="EMBL" id="JABSTR010000006">
    <property type="protein sequence ID" value="KAH9373222.1"/>
    <property type="molecule type" value="Genomic_DNA"/>
</dbReference>
<feature type="region of interest" description="Disordered" evidence="3">
    <location>
        <begin position="249"/>
        <end position="291"/>
    </location>
</feature>
<feature type="compositionally biased region" description="Low complexity" evidence="3">
    <location>
        <begin position="255"/>
        <end position="269"/>
    </location>
</feature>
<evidence type="ECO:0000256" key="2">
    <source>
        <dbReference type="ARBA" id="ARBA00023157"/>
    </source>
</evidence>
<dbReference type="GO" id="GO:0016323">
    <property type="term" value="C:basolateral plasma membrane"/>
    <property type="evidence" value="ECO:0007669"/>
    <property type="project" value="TreeGrafter"/>
</dbReference>
<organism evidence="6 7">
    <name type="scientific">Haemaphysalis longicornis</name>
    <name type="common">Bush tick</name>
    <dbReference type="NCBI Taxonomy" id="44386"/>
    <lineage>
        <taxon>Eukaryota</taxon>
        <taxon>Metazoa</taxon>
        <taxon>Ecdysozoa</taxon>
        <taxon>Arthropoda</taxon>
        <taxon>Chelicerata</taxon>
        <taxon>Arachnida</taxon>
        <taxon>Acari</taxon>
        <taxon>Parasitiformes</taxon>
        <taxon>Ixodida</taxon>
        <taxon>Ixodoidea</taxon>
        <taxon>Ixodidae</taxon>
        <taxon>Haemaphysalinae</taxon>
        <taxon>Haemaphysalis</taxon>
    </lineage>
</organism>
<keyword evidence="4" id="KW-0472">Membrane</keyword>
<feature type="compositionally biased region" description="Basic and acidic residues" evidence="3">
    <location>
        <begin position="278"/>
        <end position="291"/>
    </location>
</feature>
<dbReference type="Pfam" id="PF03137">
    <property type="entry name" value="OATP"/>
    <property type="match status" value="1"/>
</dbReference>
<feature type="transmembrane region" description="Helical" evidence="4">
    <location>
        <begin position="415"/>
        <end position="442"/>
    </location>
</feature>
<reference evidence="6 7" key="1">
    <citation type="journal article" date="2020" name="Cell">
        <title>Large-Scale Comparative Analyses of Tick Genomes Elucidate Their Genetic Diversity and Vector Capacities.</title>
        <authorList>
            <consortium name="Tick Genome and Microbiome Consortium (TIGMIC)"/>
            <person name="Jia N."/>
            <person name="Wang J."/>
            <person name="Shi W."/>
            <person name="Du L."/>
            <person name="Sun Y."/>
            <person name="Zhan W."/>
            <person name="Jiang J.F."/>
            <person name="Wang Q."/>
            <person name="Zhang B."/>
            <person name="Ji P."/>
            <person name="Bell-Sakyi L."/>
            <person name="Cui X.M."/>
            <person name="Yuan T.T."/>
            <person name="Jiang B.G."/>
            <person name="Yang W.F."/>
            <person name="Lam T.T."/>
            <person name="Chang Q.C."/>
            <person name="Ding S.J."/>
            <person name="Wang X.J."/>
            <person name="Zhu J.G."/>
            <person name="Ruan X.D."/>
            <person name="Zhao L."/>
            <person name="Wei J.T."/>
            <person name="Ye R.Z."/>
            <person name="Que T.C."/>
            <person name="Du C.H."/>
            <person name="Zhou Y.H."/>
            <person name="Cheng J.X."/>
            <person name="Dai P.F."/>
            <person name="Guo W.B."/>
            <person name="Han X.H."/>
            <person name="Huang E.J."/>
            <person name="Li L.F."/>
            <person name="Wei W."/>
            <person name="Gao Y.C."/>
            <person name="Liu J.Z."/>
            <person name="Shao H.Z."/>
            <person name="Wang X."/>
            <person name="Wang C.C."/>
            <person name="Yang T.C."/>
            <person name="Huo Q.B."/>
            <person name="Li W."/>
            <person name="Chen H.Y."/>
            <person name="Chen S.E."/>
            <person name="Zhou L.G."/>
            <person name="Ni X.B."/>
            <person name="Tian J.H."/>
            <person name="Sheng Y."/>
            <person name="Liu T."/>
            <person name="Pan Y.S."/>
            <person name="Xia L.Y."/>
            <person name="Li J."/>
            <person name="Zhao F."/>
            <person name="Cao W.C."/>
        </authorList>
    </citation>
    <scope>NUCLEOTIDE SEQUENCE [LARGE SCALE GENOMIC DNA]</scope>
    <source>
        <strain evidence="6">HaeL-2018</strain>
    </source>
</reference>
<dbReference type="PROSITE" id="PS50850">
    <property type="entry name" value="MFS"/>
    <property type="match status" value="1"/>
</dbReference>
<dbReference type="InterPro" id="IPR004156">
    <property type="entry name" value="OATP"/>
</dbReference>
<dbReference type="PANTHER" id="PTHR11388:SF100">
    <property type="entry name" value="SOLUTE CARRIER ORGANIC ANION TRANSPORTER FAMILY MEMBER 4A1"/>
    <property type="match status" value="1"/>
</dbReference>
<evidence type="ECO:0000313" key="6">
    <source>
        <dbReference type="EMBL" id="KAH9373222.1"/>
    </source>
</evidence>
<comment type="subcellular location">
    <subcellularLocation>
        <location evidence="1">Membrane</location>
        <topology evidence="1">Multi-pass membrane protein</topology>
    </subcellularLocation>
</comment>
<name>A0A9J6G483_HAELO</name>
<keyword evidence="7" id="KW-1185">Reference proteome</keyword>
<evidence type="ECO:0000259" key="5">
    <source>
        <dbReference type="PROSITE" id="PS50850"/>
    </source>
</evidence>
<feature type="compositionally biased region" description="Basic residues" evidence="3">
    <location>
        <begin position="1"/>
        <end position="12"/>
    </location>
</feature>
<proteinExistence type="predicted"/>
<accession>A0A9J6G483</accession>
<evidence type="ECO:0000256" key="4">
    <source>
        <dbReference type="SAM" id="Phobius"/>
    </source>
</evidence>
<keyword evidence="4" id="KW-0812">Transmembrane</keyword>
<dbReference type="Proteomes" id="UP000821853">
    <property type="component" value="Chromosome 4"/>
</dbReference>
<sequence length="523" mass="55406">MKNKKRDKHRGKNANSVENHARGSVNGSRVRRVRSQCRGCSERNPRRSGSLTQFGGRSGVSRASGAFSLPLFSHLSCATPTPSITPQTQPSTCTHPPSFLLHAPTGTPSFPPPSAPPLCRHLLRSFVFQHDGNGGGREVDKVENRGRVGRCTRSRRLRCLWLGRVHTSSISSAVSSRPGQQGLFGGSHNDKCPAKALKPGPDAAARRGTGAAPRRRKIDGMAEQEAPGQAEAPVAAESAAVLTPTDAANKAGETGASAPSAAAGAPAGAQHADPSPSKAEDAGPPKPDVRKVAEKPETRALAAEMAVDHASSVPPADVNFGRSGPENRCGLLGFRPDCLQPLCRLPLVLADLSFVMLVHNFLTNGVVSVVLPTLERRFQLKSFESAMILSSYNVANVIAVTPVSFLGTSRSKPMFVAFGAFTVGTGSLMFASAHLLAPAYAWGSQIQDLCPMGALPADMCQHGNIRNYRFLLMAAHAINGLGSTPFFTLSVTYMDENVPSRKVSTYLGEHCSAVPLRPMFLDG</sequence>